<keyword evidence="5" id="KW-1185">Reference proteome</keyword>
<dbReference type="Proteomes" id="UP000095228">
    <property type="component" value="Chromosome"/>
</dbReference>
<accession>A0A1D8AS76</accession>
<keyword evidence="3" id="KW-0687">Ribonucleoprotein</keyword>
<dbReference type="GO" id="GO:0006412">
    <property type="term" value="P:translation"/>
    <property type="evidence" value="ECO:0007669"/>
    <property type="project" value="InterPro"/>
</dbReference>
<comment type="similarity">
    <text evidence="1">Belongs to the bacterial ribosomal protein bS18 family.</text>
</comment>
<dbReference type="KEGG" id="obg:Verru16b_00781"/>
<organism evidence="4 5">
    <name type="scientific">Lacunisphaera limnophila</name>
    <dbReference type="NCBI Taxonomy" id="1838286"/>
    <lineage>
        <taxon>Bacteria</taxon>
        <taxon>Pseudomonadati</taxon>
        <taxon>Verrucomicrobiota</taxon>
        <taxon>Opitutia</taxon>
        <taxon>Opitutales</taxon>
        <taxon>Opitutaceae</taxon>
        <taxon>Lacunisphaera</taxon>
    </lineage>
</organism>
<dbReference type="AlphaFoldDB" id="A0A1D8AS76"/>
<evidence type="ECO:0000256" key="1">
    <source>
        <dbReference type="ARBA" id="ARBA00005589"/>
    </source>
</evidence>
<keyword evidence="2 4" id="KW-0689">Ribosomal protein</keyword>
<evidence type="ECO:0000256" key="3">
    <source>
        <dbReference type="ARBA" id="ARBA00023274"/>
    </source>
</evidence>
<sequence length="64" mass="7312">MSTTETKTQTLTPQQVPLTSPQLYSRFITDTGKILPRKYTHLSAKEQRAITSKIKTARNMLTMQ</sequence>
<dbReference type="GO" id="GO:1990904">
    <property type="term" value="C:ribonucleoprotein complex"/>
    <property type="evidence" value="ECO:0007669"/>
    <property type="project" value="UniProtKB-KW"/>
</dbReference>
<dbReference type="InterPro" id="IPR036870">
    <property type="entry name" value="Ribosomal_bS18_sf"/>
</dbReference>
<dbReference type="STRING" id="1838286.Verru16b_00781"/>
<name>A0A1D8AS76_9BACT</name>
<dbReference type="Pfam" id="PF01084">
    <property type="entry name" value="Ribosomal_S18"/>
    <property type="match status" value="1"/>
</dbReference>
<dbReference type="GO" id="GO:0005840">
    <property type="term" value="C:ribosome"/>
    <property type="evidence" value="ECO:0007669"/>
    <property type="project" value="UniProtKB-KW"/>
</dbReference>
<dbReference type="PANTHER" id="PTHR13479:SF40">
    <property type="entry name" value="SMALL RIBOSOMAL SUBUNIT PROTEIN BS18M"/>
    <property type="match status" value="1"/>
</dbReference>
<dbReference type="EMBL" id="CP016094">
    <property type="protein sequence ID" value="AOS43726.1"/>
    <property type="molecule type" value="Genomic_DNA"/>
</dbReference>
<reference evidence="4 5" key="1">
    <citation type="submission" date="2016-06" db="EMBL/GenBank/DDBJ databases">
        <title>Three novel species with peptidoglycan cell walls form the new genus Lacunisphaera gen. nov. in the family Opitutaceae of the verrucomicrobial subdivision 4.</title>
        <authorList>
            <person name="Rast P."/>
            <person name="Gloeckner I."/>
            <person name="Jogler M."/>
            <person name="Boedeker C."/>
            <person name="Jeske O."/>
            <person name="Wiegand S."/>
            <person name="Reinhardt R."/>
            <person name="Schumann P."/>
            <person name="Rohde M."/>
            <person name="Spring S."/>
            <person name="Gloeckner F.O."/>
            <person name="Jogler C."/>
        </authorList>
    </citation>
    <scope>NUCLEOTIDE SEQUENCE [LARGE SCALE GENOMIC DNA]</scope>
    <source>
        <strain evidence="4 5">IG16b</strain>
    </source>
</reference>
<evidence type="ECO:0000313" key="4">
    <source>
        <dbReference type="EMBL" id="AOS43726.1"/>
    </source>
</evidence>
<dbReference type="GO" id="GO:0003735">
    <property type="term" value="F:structural constituent of ribosome"/>
    <property type="evidence" value="ECO:0007669"/>
    <property type="project" value="InterPro"/>
</dbReference>
<dbReference type="PANTHER" id="PTHR13479">
    <property type="entry name" value="30S RIBOSOMAL PROTEIN S18"/>
    <property type="match status" value="1"/>
</dbReference>
<gene>
    <name evidence="4" type="primary">rpsR</name>
    <name evidence="4" type="ORF">Verru16b_00781</name>
</gene>
<dbReference type="RefSeq" id="WP_069961053.1">
    <property type="nucleotide sequence ID" value="NZ_CP016094.1"/>
</dbReference>
<dbReference type="GO" id="GO:0070181">
    <property type="term" value="F:small ribosomal subunit rRNA binding"/>
    <property type="evidence" value="ECO:0007669"/>
    <property type="project" value="TreeGrafter"/>
</dbReference>
<dbReference type="Gene3D" id="4.10.640.10">
    <property type="entry name" value="Ribosomal protein S18"/>
    <property type="match status" value="1"/>
</dbReference>
<dbReference type="SUPFAM" id="SSF46911">
    <property type="entry name" value="Ribosomal protein S18"/>
    <property type="match status" value="1"/>
</dbReference>
<dbReference type="PRINTS" id="PR00974">
    <property type="entry name" value="RIBOSOMALS18"/>
</dbReference>
<proteinExistence type="inferred from homology"/>
<dbReference type="OrthoDB" id="9812008at2"/>
<evidence type="ECO:0000313" key="5">
    <source>
        <dbReference type="Proteomes" id="UP000095228"/>
    </source>
</evidence>
<evidence type="ECO:0000256" key="2">
    <source>
        <dbReference type="ARBA" id="ARBA00022980"/>
    </source>
</evidence>
<dbReference type="InterPro" id="IPR001648">
    <property type="entry name" value="Ribosomal_bS18"/>
</dbReference>
<protein>
    <submittedName>
        <fullName evidence="4">30S ribosomal protein S18</fullName>
    </submittedName>
</protein>